<reference evidence="2 3" key="1">
    <citation type="submission" date="2019-12" db="EMBL/GenBank/DDBJ databases">
        <title>Draft genome sequences Bradyrhizobium cajani AMBPC1010, Bradyrhizobium pachyrhizi AMBPC1040 and Bradyrhizobium yuanmingense ALSPC3051, three plant growth promoting strains isolated from nodules of Cajanus cajan L. in Dominican Republic.</title>
        <authorList>
            <person name="Flores-Felix J.D."/>
            <person name="Araujo J."/>
            <person name="Diaz-Alcantara C."/>
            <person name="Gonzalez-Andres F."/>
            <person name="Velazquez E."/>
        </authorList>
    </citation>
    <scope>NUCLEOTIDE SEQUENCE [LARGE SCALE GENOMIC DNA]</scope>
    <source>
        <strain evidence="2 3">1040</strain>
    </source>
</reference>
<dbReference type="AlphaFoldDB" id="A0A844STE3"/>
<gene>
    <name evidence="2" type="ORF">GPL21_19495</name>
</gene>
<organism evidence="2 3">
    <name type="scientific">Bradyrhizobium pachyrhizi</name>
    <dbReference type="NCBI Taxonomy" id="280333"/>
    <lineage>
        <taxon>Bacteria</taxon>
        <taxon>Pseudomonadati</taxon>
        <taxon>Pseudomonadota</taxon>
        <taxon>Alphaproteobacteria</taxon>
        <taxon>Hyphomicrobiales</taxon>
        <taxon>Nitrobacteraceae</taxon>
        <taxon>Bradyrhizobium</taxon>
    </lineage>
</organism>
<evidence type="ECO:0000313" key="2">
    <source>
        <dbReference type="EMBL" id="MVT67289.1"/>
    </source>
</evidence>
<protein>
    <recommendedName>
        <fullName evidence="4">Sulfatase N-terminal domain-containing protein</fullName>
    </recommendedName>
</protein>
<feature type="chain" id="PRO_5032684994" description="Sulfatase N-terminal domain-containing protein" evidence="1">
    <location>
        <begin position="27"/>
        <end position="67"/>
    </location>
</feature>
<dbReference type="EMBL" id="WQNF01000012">
    <property type="protein sequence ID" value="MVT67289.1"/>
    <property type="molecule type" value="Genomic_DNA"/>
</dbReference>
<keyword evidence="3" id="KW-1185">Reference proteome</keyword>
<dbReference type="RefSeq" id="WP_157345310.1">
    <property type="nucleotide sequence ID" value="NZ_WQNF01000012.1"/>
</dbReference>
<accession>A0A844STE3</accession>
<keyword evidence="1" id="KW-0732">Signal</keyword>
<dbReference type="Proteomes" id="UP000436468">
    <property type="component" value="Unassembled WGS sequence"/>
</dbReference>
<evidence type="ECO:0000256" key="1">
    <source>
        <dbReference type="SAM" id="SignalP"/>
    </source>
</evidence>
<proteinExistence type="predicted"/>
<evidence type="ECO:0000313" key="3">
    <source>
        <dbReference type="Proteomes" id="UP000436468"/>
    </source>
</evidence>
<evidence type="ECO:0008006" key="4">
    <source>
        <dbReference type="Google" id="ProtNLM"/>
    </source>
</evidence>
<feature type="signal peptide" evidence="1">
    <location>
        <begin position="1"/>
        <end position="26"/>
    </location>
</feature>
<name>A0A844STE3_9BRAD</name>
<comment type="caution">
    <text evidence="2">The sequence shown here is derived from an EMBL/GenBank/DDBJ whole genome shotgun (WGS) entry which is preliminary data.</text>
</comment>
<sequence>MKIGLALWRGLFAGVAAVTMAMPSTAQQQKRPNIVMLMTDDTGWNVRRPDRAAARRLDRQQRQAHLL</sequence>